<dbReference type="InterPro" id="IPR016181">
    <property type="entry name" value="Acyl_CoA_acyltransferase"/>
</dbReference>
<dbReference type="AlphaFoldDB" id="A0A1X6ZI00"/>
<dbReference type="GO" id="GO:0016747">
    <property type="term" value="F:acyltransferase activity, transferring groups other than amino-acyl groups"/>
    <property type="evidence" value="ECO:0007669"/>
    <property type="project" value="InterPro"/>
</dbReference>
<dbReference type="SUPFAM" id="SSF55729">
    <property type="entry name" value="Acyl-CoA N-acyltransferases (Nat)"/>
    <property type="match status" value="1"/>
</dbReference>
<dbReference type="InterPro" id="IPR051531">
    <property type="entry name" value="N-acetyltransferase"/>
</dbReference>
<feature type="domain" description="N-acetyltransferase" evidence="1">
    <location>
        <begin position="10"/>
        <end position="153"/>
    </location>
</feature>
<dbReference type="OrthoDB" id="9804153at2"/>
<name>A0A1X6ZI00_9RHOB</name>
<proteinExistence type="predicted"/>
<dbReference type="InterPro" id="IPR000182">
    <property type="entry name" value="GNAT_dom"/>
</dbReference>
<evidence type="ECO:0000259" key="1">
    <source>
        <dbReference type="PROSITE" id="PS51186"/>
    </source>
</evidence>
<dbReference type="EMBL" id="FWFY01000006">
    <property type="protein sequence ID" value="SLN51464.1"/>
    <property type="molecule type" value="Genomic_DNA"/>
</dbReference>
<keyword evidence="2" id="KW-0808">Transferase</keyword>
<reference evidence="3 4" key="1">
    <citation type="submission" date="2017-03" db="EMBL/GenBank/DDBJ databases">
        <authorList>
            <person name="Afonso C.L."/>
            <person name="Miller P.J."/>
            <person name="Scott M.A."/>
            <person name="Spackman E."/>
            <person name="Goraichik I."/>
            <person name="Dimitrov K.M."/>
            <person name="Suarez D.L."/>
            <person name="Swayne D.E."/>
        </authorList>
    </citation>
    <scope>NUCLEOTIDE SEQUENCE [LARGE SCALE GENOMIC DNA]</scope>
    <source>
        <strain evidence="3 4">CECT 8367</strain>
    </source>
</reference>
<dbReference type="PANTHER" id="PTHR43792">
    <property type="entry name" value="GNAT FAMILY, PUTATIVE (AFU_ORTHOLOGUE AFUA_3G00765)-RELATED-RELATED"/>
    <property type="match status" value="1"/>
</dbReference>
<evidence type="ECO:0000313" key="3">
    <source>
        <dbReference type="EMBL" id="SLN51464.1"/>
    </source>
</evidence>
<dbReference type="Proteomes" id="UP000240624">
    <property type="component" value="Unassembled WGS sequence"/>
</dbReference>
<evidence type="ECO:0000313" key="2">
    <source>
        <dbReference type="EMBL" id="PSK86008.1"/>
    </source>
</evidence>
<dbReference type="Pfam" id="PF13302">
    <property type="entry name" value="Acetyltransf_3"/>
    <property type="match status" value="1"/>
</dbReference>
<keyword evidence="5" id="KW-1185">Reference proteome</keyword>
<sequence>MTQEMKTERLRLRPVRMEDVEAIHATLQDIEIARWLSRVPYPYGRADAEWFAGEVEAGRIPAYAVIDAEGFAGVIAIDPTLGYWFARDRWGRGYATEAGRALLAMHFATTSAEAVEAGYYDDNAGSGRVLAKLGFERVGPQMLPSMVLGHDVPGQRTRLTRARWEALAAAERRAAA</sequence>
<reference evidence="2 5" key="2">
    <citation type="submission" date="2018-03" db="EMBL/GenBank/DDBJ databases">
        <title>Genomic Encyclopedia of Archaeal and Bacterial Type Strains, Phase II (KMG-II): from individual species to whole genera.</title>
        <authorList>
            <person name="Goeker M."/>
        </authorList>
    </citation>
    <scope>NUCLEOTIDE SEQUENCE [LARGE SCALE GENOMIC DNA]</scope>
    <source>
        <strain evidence="2 5">DSM 29956</strain>
    </source>
</reference>
<dbReference type="PANTHER" id="PTHR43792:SF1">
    <property type="entry name" value="N-ACETYLTRANSFERASE DOMAIN-CONTAINING PROTEIN"/>
    <property type="match status" value="1"/>
</dbReference>
<gene>
    <name evidence="2" type="ORF">CLV79_10615</name>
    <name evidence="3" type="ORF">LOS8367_02365</name>
</gene>
<accession>A0A1X6ZI00</accession>
<dbReference type="Gene3D" id="3.40.630.30">
    <property type="match status" value="1"/>
</dbReference>
<dbReference type="Proteomes" id="UP000193495">
    <property type="component" value="Unassembled WGS sequence"/>
</dbReference>
<dbReference type="EMBL" id="PYGB01000006">
    <property type="protein sequence ID" value="PSK86008.1"/>
    <property type="molecule type" value="Genomic_DNA"/>
</dbReference>
<organism evidence="3 4">
    <name type="scientific">Limimaricola soesokkakensis</name>
    <dbReference type="NCBI Taxonomy" id="1343159"/>
    <lineage>
        <taxon>Bacteria</taxon>
        <taxon>Pseudomonadati</taxon>
        <taxon>Pseudomonadota</taxon>
        <taxon>Alphaproteobacteria</taxon>
        <taxon>Rhodobacterales</taxon>
        <taxon>Paracoccaceae</taxon>
        <taxon>Limimaricola</taxon>
    </lineage>
</organism>
<evidence type="ECO:0000313" key="4">
    <source>
        <dbReference type="Proteomes" id="UP000193495"/>
    </source>
</evidence>
<protein>
    <submittedName>
        <fullName evidence="2">RimJ/RimL family protein N-acetyltransferase</fullName>
    </submittedName>
</protein>
<evidence type="ECO:0000313" key="5">
    <source>
        <dbReference type="Proteomes" id="UP000240624"/>
    </source>
</evidence>
<dbReference type="PROSITE" id="PS51186">
    <property type="entry name" value="GNAT"/>
    <property type="match status" value="1"/>
</dbReference>